<dbReference type="OMA" id="NHAFEIH"/>
<keyword evidence="1" id="KW-1133">Transmembrane helix</keyword>
<dbReference type="AlphaFoldDB" id="A0A059AV23"/>
<evidence type="ECO:0000313" key="2">
    <source>
        <dbReference type="EMBL" id="KCW57614.1"/>
    </source>
</evidence>
<dbReference type="OrthoDB" id="1621957at2759"/>
<dbReference type="PANTHER" id="PTHR31549">
    <property type="entry name" value="PROTEIN, PUTATIVE (DUF247)-RELATED-RELATED"/>
    <property type="match status" value="1"/>
</dbReference>
<dbReference type="InParanoid" id="A0A059AV23"/>
<dbReference type="PANTHER" id="PTHR31549:SF23">
    <property type="entry name" value="OS03G0591600 PROTEIN"/>
    <property type="match status" value="1"/>
</dbReference>
<proteinExistence type="predicted"/>
<gene>
    <name evidence="2" type="ORF">EUGRSUZ_H00377</name>
</gene>
<keyword evidence="1" id="KW-0812">Transmembrane</keyword>
<name>A0A059AV23_EUCGR</name>
<dbReference type="STRING" id="71139.A0A059AV23"/>
<accession>A0A059AV23</accession>
<dbReference type="Pfam" id="PF03140">
    <property type="entry name" value="DUF247"/>
    <property type="match status" value="1"/>
</dbReference>
<protein>
    <submittedName>
        <fullName evidence="2">Uncharacterized protein</fullName>
    </submittedName>
</protein>
<evidence type="ECO:0000256" key="1">
    <source>
        <dbReference type="SAM" id="Phobius"/>
    </source>
</evidence>
<organism evidence="2">
    <name type="scientific">Eucalyptus grandis</name>
    <name type="common">Flooded gum</name>
    <dbReference type="NCBI Taxonomy" id="71139"/>
    <lineage>
        <taxon>Eukaryota</taxon>
        <taxon>Viridiplantae</taxon>
        <taxon>Streptophyta</taxon>
        <taxon>Embryophyta</taxon>
        <taxon>Tracheophyta</taxon>
        <taxon>Spermatophyta</taxon>
        <taxon>Magnoliopsida</taxon>
        <taxon>eudicotyledons</taxon>
        <taxon>Gunneridae</taxon>
        <taxon>Pentapetalae</taxon>
        <taxon>rosids</taxon>
        <taxon>malvids</taxon>
        <taxon>Myrtales</taxon>
        <taxon>Myrtaceae</taxon>
        <taxon>Myrtoideae</taxon>
        <taxon>Eucalypteae</taxon>
        <taxon>Eucalyptus</taxon>
    </lineage>
</organism>
<feature type="transmembrane region" description="Helical" evidence="1">
    <location>
        <begin position="480"/>
        <end position="502"/>
    </location>
</feature>
<dbReference type="InterPro" id="IPR004158">
    <property type="entry name" value="DUF247_pln"/>
</dbReference>
<dbReference type="EMBL" id="KK198760">
    <property type="protein sequence ID" value="KCW57614.1"/>
    <property type="molecule type" value="Genomic_DNA"/>
</dbReference>
<sequence>MSLSSTETKEWLDRVQKYFEEEFEKDIAPNVCVFKVPKSLSSAKPEAYTPQLIGLGPYHHLQPQLREMERVKLSVVKRLHRKSDRWSFSELTSKLSKLDLYVRACYHKFLDIDAKALSWIMTLDALFLFYLLCLHAMGKKIEPSSPLWGLANSVGKKLAEDAILRDVMMLENQIPLFFLENMVKVGSAALEDAERKTIEENFPGMLVGFCKAVSPLEETIKEPDPKGLKHAHLLDLLYSMVVRKEDEFKIDIPADTIDVEEDLYHPRDMVPTSNNIESTARMALTKSGFKLPSFKDKIRPHALLLQDIMKILPQKIELSTLDSFGRGEAPAVEKGLIPTASSLAKAGVRFGKTKYIEETSFDEKTRTFRLPVIKLSINSEVVIRNLVAYEAMAISGPLVLARFMEMMDSLLDTPQDVKLLRKHGIITGHLKDDEVAHLFNGMSRSMEAHGHCQLNKTIEKVNQFYNARPSIKALKMIEQYVYGAWKVLVTAATLLFLLLTALQTFCSAYSYSSLAAIDKLNPIWPWSPRFSS</sequence>
<dbReference type="Gramene" id="KCW57614">
    <property type="protein sequence ID" value="KCW57614"/>
    <property type="gene ID" value="EUGRSUZ_H00377"/>
</dbReference>
<dbReference type="eggNOG" id="ENOG502QPIE">
    <property type="taxonomic scope" value="Eukaryota"/>
</dbReference>
<dbReference type="KEGG" id="egr:104416168"/>
<reference evidence="2" key="1">
    <citation type="submission" date="2013-07" db="EMBL/GenBank/DDBJ databases">
        <title>The genome of Eucalyptus grandis.</title>
        <authorList>
            <person name="Schmutz J."/>
            <person name="Hayes R."/>
            <person name="Myburg A."/>
            <person name="Tuskan G."/>
            <person name="Grattapaglia D."/>
            <person name="Rokhsar D.S."/>
        </authorList>
    </citation>
    <scope>NUCLEOTIDE SEQUENCE</scope>
    <source>
        <tissue evidence="2">Leaf extractions</tissue>
    </source>
</reference>
<keyword evidence="1" id="KW-0472">Membrane</keyword>
<feature type="transmembrane region" description="Helical" evidence="1">
    <location>
        <begin position="116"/>
        <end position="137"/>
    </location>
</feature>